<dbReference type="Proteomes" id="UP000215914">
    <property type="component" value="Chromosome 2"/>
</dbReference>
<dbReference type="AlphaFoldDB" id="A0A251VF95"/>
<accession>A0A251VF95</accession>
<dbReference type="EMBL" id="CM007891">
    <property type="protein sequence ID" value="OTG33826.1"/>
    <property type="molecule type" value="Genomic_DNA"/>
</dbReference>
<evidence type="ECO:0000313" key="2">
    <source>
        <dbReference type="Proteomes" id="UP000215914"/>
    </source>
</evidence>
<keyword evidence="2" id="KW-1185">Reference proteome</keyword>
<gene>
    <name evidence="1" type="ORF">HannXRQ_Chr02g0038951</name>
</gene>
<evidence type="ECO:0000313" key="1">
    <source>
        <dbReference type="EMBL" id="OTG33826.1"/>
    </source>
</evidence>
<proteinExistence type="predicted"/>
<name>A0A251VF95_HELAN</name>
<sequence>MHTYHLTCIHTPLHTYIPFLQLYIRAYTHTCLYIYVHTQPHTYISFLHPYIIIQYLHGT</sequence>
<dbReference type="InParanoid" id="A0A251VF95"/>
<organism evidence="1 2">
    <name type="scientific">Helianthus annuus</name>
    <name type="common">Common sunflower</name>
    <dbReference type="NCBI Taxonomy" id="4232"/>
    <lineage>
        <taxon>Eukaryota</taxon>
        <taxon>Viridiplantae</taxon>
        <taxon>Streptophyta</taxon>
        <taxon>Embryophyta</taxon>
        <taxon>Tracheophyta</taxon>
        <taxon>Spermatophyta</taxon>
        <taxon>Magnoliopsida</taxon>
        <taxon>eudicotyledons</taxon>
        <taxon>Gunneridae</taxon>
        <taxon>Pentapetalae</taxon>
        <taxon>asterids</taxon>
        <taxon>campanulids</taxon>
        <taxon>Asterales</taxon>
        <taxon>Asteraceae</taxon>
        <taxon>Asteroideae</taxon>
        <taxon>Heliantheae alliance</taxon>
        <taxon>Heliantheae</taxon>
        <taxon>Helianthus</taxon>
    </lineage>
</organism>
<protein>
    <submittedName>
        <fullName evidence="1">Uncharacterized protein</fullName>
    </submittedName>
</protein>
<reference evidence="2" key="1">
    <citation type="journal article" date="2017" name="Nature">
        <title>The sunflower genome provides insights into oil metabolism, flowering and Asterid evolution.</title>
        <authorList>
            <person name="Badouin H."/>
            <person name="Gouzy J."/>
            <person name="Grassa C.J."/>
            <person name="Murat F."/>
            <person name="Staton S.E."/>
            <person name="Cottret L."/>
            <person name="Lelandais-Briere C."/>
            <person name="Owens G.L."/>
            <person name="Carrere S."/>
            <person name="Mayjonade B."/>
            <person name="Legrand L."/>
            <person name="Gill N."/>
            <person name="Kane N.C."/>
            <person name="Bowers J.E."/>
            <person name="Hubner S."/>
            <person name="Bellec A."/>
            <person name="Berard A."/>
            <person name="Berges H."/>
            <person name="Blanchet N."/>
            <person name="Boniface M.C."/>
            <person name="Brunel D."/>
            <person name="Catrice O."/>
            <person name="Chaidir N."/>
            <person name="Claudel C."/>
            <person name="Donnadieu C."/>
            <person name="Faraut T."/>
            <person name="Fievet G."/>
            <person name="Helmstetter N."/>
            <person name="King M."/>
            <person name="Knapp S.J."/>
            <person name="Lai Z."/>
            <person name="Le Paslier M.C."/>
            <person name="Lippi Y."/>
            <person name="Lorenzon L."/>
            <person name="Mandel J.R."/>
            <person name="Marage G."/>
            <person name="Marchand G."/>
            <person name="Marquand E."/>
            <person name="Bret-Mestries E."/>
            <person name="Morien E."/>
            <person name="Nambeesan S."/>
            <person name="Nguyen T."/>
            <person name="Pegot-Espagnet P."/>
            <person name="Pouilly N."/>
            <person name="Raftis F."/>
            <person name="Sallet E."/>
            <person name="Schiex T."/>
            <person name="Thomas J."/>
            <person name="Vandecasteele C."/>
            <person name="Vares D."/>
            <person name="Vear F."/>
            <person name="Vautrin S."/>
            <person name="Crespi M."/>
            <person name="Mangin B."/>
            <person name="Burke J.M."/>
            <person name="Salse J."/>
            <person name="Munos S."/>
            <person name="Vincourt P."/>
            <person name="Rieseberg L.H."/>
            <person name="Langlade N.B."/>
        </authorList>
    </citation>
    <scope>NUCLEOTIDE SEQUENCE [LARGE SCALE GENOMIC DNA]</scope>
    <source>
        <strain evidence="2">cv. SF193</strain>
    </source>
</reference>